<dbReference type="FunFam" id="3.40.50.300:FF:000296">
    <property type="entry name" value="ATP-dependent DNA helicase RecQ"/>
    <property type="match status" value="1"/>
</dbReference>
<evidence type="ECO:0000313" key="16">
    <source>
        <dbReference type="EMBL" id="QMS99337.1"/>
    </source>
</evidence>
<dbReference type="Gene3D" id="3.40.50.300">
    <property type="entry name" value="P-loop containing nucleotide triphosphate hydrolases"/>
    <property type="match status" value="2"/>
</dbReference>
<dbReference type="EMBL" id="JACEUX010000003">
    <property type="protein sequence ID" value="MBA5247586.1"/>
    <property type="molecule type" value="Genomic_DNA"/>
</dbReference>
<evidence type="ECO:0000259" key="14">
    <source>
        <dbReference type="PROSITE" id="PS51194"/>
    </source>
</evidence>
<gene>
    <name evidence="16" type="ORF">H1R16_04845</name>
    <name evidence="15" type="ORF">H2507_10435</name>
</gene>
<dbReference type="GO" id="GO:0009378">
    <property type="term" value="F:four-way junction helicase activity"/>
    <property type="evidence" value="ECO:0007669"/>
    <property type="project" value="TreeGrafter"/>
</dbReference>
<dbReference type="Pfam" id="PF00271">
    <property type="entry name" value="Helicase_C"/>
    <property type="match status" value="1"/>
</dbReference>
<dbReference type="InterPro" id="IPR011545">
    <property type="entry name" value="DEAD/DEAH_box_helicase_dom"/>
</dbReference>
<evidence type="ECO:0000313" key="15">
    <source>
        <dbReference type="EMBL" id="MBA5247586.1"/>
    </source>
</evidence>
<keyword evidence="2" id="KW-0479">Metal-binding</keyword>
<dbReference type="SMART" id="SM00490">
    <property type="entry name" value="HELICc"/>
    <property type="match status" value="1"/>
</dbReference>
<dbReference type="SUPFAM" id="SSF52540">
    <property type="entry name" value="P-loop containing nucleoside triphosphate hydrolases"/>
    <property type="match status" value="1"/>
</dbReference>
<sequence>MISTSDFHELKLKTLKHFWGHTTFREQQEAIIDDVLSGHDVVALLPTGGGKSLCYQLPALLLQGTCLVISPLLALMRDQVTQLKANGIEAEYLSSELEDFQTEIIFSRCRDGLTRLLYVSPERLNNPVFLDNIRDIELSFIAVDEAHCISEWGQDFRPSYQNIKAFRNEYPGLSCLALTATATPKVLDEITNRLELRNPVIYQMSFKRGNIKVFTDQIADKYQRIHDLLRYTKNAGIIYTRTRREAEELTRFLKSKNITHVDYYHAGLTLKEKRQRQQHWLQFRDQVLISTNAFGMGIDKENVRFVIHYSCPASLENYYQEIGRAGRDGDESYAFLLWNEQELQAFDQLLKYQTPDKREFNVIITYLYSLFQIADTDLPEKTLQLHIDTLRRLSKSSTGKIKNILNFMHNQELIYVNSHKSLSSLELKLLPDEIDQLPKKDAYFLELLLRNLAGISARKVMFSEVNLSTKIGVDVLLLKERIRELQANGHLEYIDGALSSIKFLQPRNDRVLSSKYWNLFYQIQRNKLQKWEEMKFYVRNRDHCKMRMILSYFGEKNSKDCGQCVVCNSRKGHSAKSITGEIENVLSRNACTADEIAIQLNYYEKEKILEHLILLLDAGKVKMLNFRTYALA</sequence>
<accession>A0A7D7LTH2</accession>
<dbReference type="EMBL" id="CP059472">
    <property type="protein sequence ID" value="QMS99337.1"/>
    <property type="molecule type" value="Genomic_DNA"/>
</dbReference>
<evidence type="ECO:0000256" key="11">
    <source>
        <dbReference type="ARBA" id="ARBA00044535"/>
    </source>
</evidence>
<dbReference type="Pfam" id="PF16124">
    <property type="entry name" value="RecQ_Zn_bind"/>
    <property type="match status" value="1"/>
</dbReference>
<evidence type="ECO:0000256" key="7">
    <source>
        <dbReference type="ARBA" id="ARBA00023125"/>
    </source>
</evidence>
<protein>
    <recommendedName>
        <fullName evidence="11">ATP-dependent DNA helicase RecQ</fullName>
        <ecNumber evidence="10">5.6.2.4</ecNumber>
    </recommendedName>
    <alternativeName>
        <fullName evidence="12">DNA 3'-5' helicase RecQ</fullName>
    </alternativeName>
</protein>
<dbReference type="GO" id="GO:0046872">
    <property type="term" value="F:metal ion binding"/>
    <property type="evidence" value="ECO:0007669"/>
    <property type="project" value="UniProtKB-KW"/>
</dbReference>
<dbReference type="EC" id="5.6.2.4" evidence="10"/>
<evidence type="ECO:0000256" key="6">
    <source>
        <dbReference type="ARBA" id="ARBA00022840"/>
    </source>
</evidence>
<dbReference type="RefSeq" id="WP_181887680.1">
    <property type="nucleotide sequence ID" value="NZ_CP059472.1"/>
</dbReference>
<dbReference type="Proteomes" id="UP000515349">
    <property type="component" value="Chromosome"/>
</dbReference>
<dbReference type="NCBIfam" id="TIGR00614">
    <property type="entry name" value="recQ_fam"/>
    <property type="match status" value="1"/>
</dbReference>
<dbReference type="InterPro" id="IPR004589">
    <property type="entry name" value="DNA_helicase_ATP-dep_RecQ"/>
</dbReference>
<evidence type="ECO:0000256" key="8">
    <source>
        <dbReference type="ARBA" id="ARBA00023235"/>
    </source>
</evidence>
<dbReference type="GO" id="GO:0005737">
    <property type="term" value="C:cytoplasm"/>
    <property type="evidence" value="ECO:0007669"/>
    <property type="project" value="TreeGrafter"/>
</dbReference>
<dbReference type="InterPro" id="IPR027417">
    <property type="entry name" value="P-loop_NTPase"/>
</dbReference>
<dbReference type="GO" id="GO:0006310">
    <property type="term" value="P:DNA recombination"/>
    <property type="evidence" value="ECO:0007669"/>
    <property type="project" value="InterPro"/>
</dbReference>
<reference evidence="15" key="3">
    <citation type="submission" date="2020-07" db="EMBL/GenBank/DDBJ databases">
        <authorList>
            <person name="Yang C."/>
        </authorList>
    </citation>
    <scope>NUCLEOTIDE SEQUENCE</scope>
    <source>
        <strain evidence="15">Cx-624</strain>
    </source>
</reference>
<dbReference type="InterPro" id="IPR036388">
    <property type="entry name" value="WH-like_DNA-bd_sf"/>
</dbReference>
<keyword evidence="6" id="KW-0067">ATP-binding</keyword>
<dbReference type="SMART" id="SM00487">
    <property type="entry name" value="DEXDc"/>
    <property type="match status" value="1"/>
</dbReference>
<name>A0A7D7LTH2_9FLAO</name>
<dbReference type="PANTHER" id="PTHR13710">
    <property type="entry name" value="DNA HELICASE RECQ FAMILY MEMBER"/>
    <property type="match status" value="1"/>
</dbReference>
<evidence type="ECO:0000313" key="18">
    <source>
        <dbReference type="Proteomes" id="UP000539710"/>
    </source>
</evidence>
<evidence type="ECO:0000256" key="10">
    <source>
        <dbReference type="ARBA" id="ARBA00034808"/>
    </source>
</evidence>
<keyword evidence="5 16" id="KW-0347">Helicase</keyword>
<evidence type="ECO:0000256" key="5">
    <source>
        <dbReference type="ARBA" id="ARBA00022806"/>
    </source>
</evidence>
<keyword evidence="8" id="KW-0413">Isomerase</keyword>
<keyword evidence="3" id="KW-0547">Nucleotide-binding</keyword>
<keyword evidence="4" id="KW-0378">Hydrolase</keyword>
<reference evidence="18" key="2">
    <citation type="submission" date="2020-07" db="EMBL/GenBank/DDBJ databases">
        <title>Flavobacterium sp. xlx-214.</title>
        <authorList>
            <person name="Yang C."/>
        </authorList>
    </citation>
    <scope>NUCLEOTIDE SEQUENCE [LARGE SCALE GENOMIC DNA]</scope>
    <source>
        <strain evidence="18">CX-624</strain>
    </source>
</reference>
<keyword evidence="7" id="KW-0238">DNA-binding</keyword>
<dbReference type="InterPro" id="IPR032284">
    <property type="entry name" value="RecQ_Zn-bd"/>
</dbReference>
<evidence type="ECO:0000256" key="2">
    <source>
        <dbReference type="ARBA" id="ARBA00022723"/>
    </source>
</evidence>
<dbReference type="Gene3D" id="1.10.10.10">
    <property type="entry name" value="Winged helix-like DNA-binding domain superfamily/Winged helix DNA-binding domain"/>
    <property type="match status" value="1"/>
</dbReference>
<keyword evidence="18" id="KW-1185">Reference proteome</keyword>
<dbReference type="CDD" id="cd17920">
    <property type="entry name" value="DEXHc_RecQ"/>
    <property type="match status" value="1"/>
</dbReference>
<dbReference type="GO" id="GO:0016787">
    <property type="term" value="F:hydrolase activity"/>
    <property type="evidence" value="ECO:0007669"/>
    <property type="project" value="UniProtKB-KW"/>
</dbReference>
<dbReference type="PANTHER" id="PTHR13710:SF105">
    <property type="entry name" value="ATP-DEPENDENT DNA HELICASE Q1"/>
    <property type="match status" value="1"/>
</dbReference>
<comment type="similarity">
    <text evidence="1">Belongs to the helicase family. RecQ subfamily.</text>
</comment>
<feature type="domain" description="Helicase ATP-binding" evidence="13">
    <location>
        <begin position="32"/>
        <end position="200"/>
    </location>
</feature>
<evidence type="ECO:0000313" key="17">
    <source>
        <dbReference type="Proteomes" id="UP000515349"/>
    </source>
</evidence>
<dbReference type="AlphaFoldDB" id="A0A7D7LTH2"/>
<evidence type="ECO:0000259" key="13">
    <source>
        <dbReference type="PROSITE" id="PS51192"/>
    </source>
</evidence>
<dbReference type="GO" id="GO:0003677">
    <property type="term" value="F:DNA binding"/>
    <property type="evidence" value="ECO:0007669"/>
    <property type="project" value="UniProtKB-KW"/>
</dbReference>
<feature type="domain" description="Helicase C-terminal" evidence="14">
    <location>
        <begin position="224"/>
        <end position="368"/>
    </location>
</feature>
<dbReference type="KEGG" id="cbau:H1R16_04845"/>
<organism evidence="16 17">
    <name type="scientific">Marnyiella aurantia</name>
    <dbReference type="NCBI Taxonomy" id="2758037"/>
    <lineage>
        <taxon>Bacteria</taxon>
        <taxon>Pseudomonadati</taxon>
        <taxon>Bacteroidota</taxon>
        <taxon>Flavobacteriia</taxon>
        <taxon>Flavobacteriales</taxon>
        <taxon>Weeksellaceae</taxon>
        <taxon>Marnyiella</taxon>
    </lineage>
</organism>
<dbReference type="PROSITE" id="PS51192">
    <property type="entry name" value="HELICASE_ATP_BIND_1"/>
    <property type="match status" value="1"/>
</dbReference>
<evidence type="ECO:0000256" key="4">
    <source>
        <dbReference type="ARBA" id="ARBA00022801"/>
    </source>
</evidence>
<dbReference type="InterPro" id="IPR001650">
    <property type="entry name" value="Helicase_C-like"/>
</dbReference>
<comment type="catalytic activity">
    <reaction evidence="9">
        <text>Couples ATP hydrolysis with the unwinding of duplex DNA by translocating in the 3'-5' direction.</text>
        <dbReference type="EC" id="5.6.2.4"/>
    </reaction>
</comment>
<dbReference type="PROSITE" id="PS51194">
    <property type="entry name" value="HELICASE_CTER"/>
    <property type="match status" value="1"/>
</dbReference>
<dbReference type="GO" id="GO:0043590">
    <property type="term" value="C:bacterial nucleoid"/>
    <property type="evidence" value="ECO:0007669"/>
    <property type="project" value="TreeGrafter"/>
</dbReference>
<reference evidence="16 17" key="1">
    <citation type="submission" date="2020-07" db="EMBL/GenBank/DDBJ databases">
        <title>Chryseobacterium sp.cx-624.</title>
        <authorList>
            <person name="Yang C."/>
        </authorList>
    </citation>
    <scope>NUCLEOTIDE SEQUENCE [LARGE SCALE GENOMIC DNA]</scope>
    <source>
        <strain evidence="17">cx-624</strain>
        <strain evidence="16">Cx-624</strain>
    </source>
</reference>
<dbReference type="Pfam" id="PF00270">
    <property type="entry name" value="DEAD"/>
    <property type="match status" value="1"/>
</dbReference>
<dbReference type="InterPro" id="IPR014001">
    <property type="entry name" value="Helicase_ATP-bd"/>
</dbReference>
<evidence type="ECO:0000256" key="12">
    <source>
        <dbReference type="ARBA" id="ARBA00044550"/>
    </source>
</evidence>
<evidence type="ECO:0000256" key="9">
    <source>
        <dbReference type="ARBA" id="ARBA00034617"/>
    </source>
</evidence>
<evidence type="ECO:0000256" key="3">
    <source>
        <dbReference type="ARBA" id="ARBA00022741"/>
    </source>
</evidence>
<proteinExistence type="inferred from homology"/>
<evidence type="ECO:0000256" key="1">
    <source>
        <dbReference type="ARBA" id="ARBA00005446"/>
    </source>
</evidence>
<dbReference type="GO" id="GO:0005524">
    <property type="term" value="F:ATP binding"/>
    <property type="evidence" value="ECO:0007669"/>
    <property type="project" value="UniProtKB-KW"/>
</dbReference>
<dbReference type="GO" id="GO:0030894">
    <property type="term" value="C:replisome"/>
    <property type="evidence" value="ECO:0007669"/>
    <property type="project" value="TreeGrafter"/>
</dbReference>
<dbReference type="GO" id="GO:0006281">
    <property type="term" value="P:DNA repair"/>
    <property type="evidence" value="ECO:0007669"/>
    <property type="project" value="TreeGrafter"/>
</dbReference>
<dbReference type="Proteomes" id="UP000539710">
    <property type="component" value="Unassembled WGS sequence"/>
</dbReference>
<dbReference type="GO" id="GO:0043138">
    <property type="term" value="F:3'-5' DNA helicase activity"/>
    <property type="evidence" value="ECO:0007669"/>
    <property type="project" value="UniProtKB-EC"/>
</dbReference>